<evidence type="ECO:0000256" key="5">
    <source>
        <dbReference type="SAM" id="MobiDB-lite"/>
    </source>
</evidence>
<dbReference type="InterPro" id="IPR015917">
    <property type="entry name" value="Pept_C14A"/>
</dbReference>
<feature type="compositionally biased region" description="Basic and acidic residues" evidence="5">
    <location>
        <begin position="69"/>
        <end position="81"/>
    </location>
</feature>
<dbReference type="InterPro" id="IPR050666">
    <property type="entry name" value="ESRP"/>
</dbReference>
<keyword evidence="2" id="KW-0677">Repeat</keyword>
<dbReference type="Proteomes" id="UP000728032">
    <property type="component" value="Unassembled WGS sequence"/>
</dbReference>
<dbReference type="Pfam" id="PF00076">
    <property type="entry name" value="RRM_1"/>
    <property type="match status" value="1"/>
</dbReference>
<protein>
    <recommendedName>
        <fullName evidence="10">RRM domain-containing protein</fullName>
    </recommendedName>
</protein>
<dbReference type="SMART" id="SM00360">
    <property type="entry name" value="RRM"/>
    <property type="match status" value="1"/>
</dbReference>
<reference evidence="8" key="1">
    <citation type="submission" date="2020-11" db="EMBL/GenBank/DDBJ databases">
        <authorList>
            <person name="Tran Van P."/>
        </authorList>
    </citation>
    <scope>NUCLEOTIDE SEQUENCE</scope>
</reference>
<sequence length="254" mass="28325">MPFAGRHTVHMRGLPYKTSEREIYEFFLPLRPLNVQILIDDLGRPSGEADVAFATHEDSVKAMNKDKAFIHSDNNSVKRESSPPNPFRNGGPSSDNGNHRVGPMGGWSTTGLQQINQINEDLMRSRVRMNPSDDEEDNPQKQSERDATGLAQNPGLYIIGSIMDQIDASEIRGNESTGVLTVPLDSLTYDMKHRKRGKCLVFNHESFDPHTGCTPRPGTARDAEAIVASFQRLEFDVELKTDASYADIRHAMSK</sequence>
<comment type="similarity">
    <text evidence="1">Belongs to the peptidase C14A family.</text>
</comment>
<dbReference type="InterPro" id="IPR011600">
    <property type="entry name" value="Pept_C14_caspase"/>
</dbReference>
<keyword evidence="3 4" id="KW-0694">RNA-binding</keyword>
<dbReference type="GO" id="GO:0003723">
    <property type="term" value="F:RNA binding"/>
    <property type="evidence" value="ECO:0007669"/>
    <property type="project" value="UniProtKB-UniRule"/>
</dbReference>
<dbReference type="InterPro" id="IPR035979">
    <property type="entry name" value="RBD_domain_sf"/>
</dbReference>
<dbReference type="AlphaFoldDB" id="A0A7R9QV73"/>
<evidence type="ECO:0008006" key="10">
    <source>
        <dbReference type="Google" id="ProtNLM"/>
    </source>
</evidence>
<feature type="compositionally biased region" description="Basic and acidic residues" evidence="5">
    <location>
        <begin position="138"/>
        <end position="147"/>
    </location>
</feature>
<feature type="domain" description="RRM" evidence="6">
    <location>
        <begin position="7"/>
        <end position="84"/>
    </location>
</feature>
<accession>A0A7R9QV73</accession>
<dbReference type="PROSITE" id="PS50102">
    <property type="entry name" value="RRM"/>
    <property type="match status" value="1"/>
</dbReference>
<dbReference type="Gene3D" id="3.40.50.1460">
    <property type="match status" value="1"/>
</dbReference>
<dbReference type="GO" id="GO:0004197">
    <property type="term" value="F:cysteine-type endopeptidase activity"/>
    <property type="evidence" value="ECO:0007669"/>
    <property type="project" value="InterPro"/>
</dbReference>
<evidence type="ECO:0000313" key="8">
    <source>
        <dbReference type="EMBL" id="CAD7658018.1"/>
    </source>
</evidence>
<evidence type="ECO:0000256" key="4">
    <source>
        <dbReference type="PROSITE-ProRule" id="PRU00176"/>
    </source>
</evidence>
<feature type="domain" description="Caspase family p20" evidence="7">
    <location>
        <begin position="195"/>
        <end position="254"/>
    </location>
</feature>
<dbReference type="EMBL" id="OC928972">
    <property type="protein sequence ID" value="CAD7658018.1"/>
    <property type="molecule type" value="Genomic_DNA"/>
</dbReference>
<feature type="non-terminal residue" evidence="8">
    <location>
        <position position="254"/>
    </location>
</feature>
<name>A0A7R9QV73_9ACAR</name>
<keyword evidence="9" id="KW-1185">Reference proteome</keyword>
<dbReference type="OrthoDB" id="431068at2759"/>
<organism evidence="8">
    <name type="scientific">Oppiella nova</name>
    <dbReference type="NCBI Taxonomy" id="334625"/>
    <lineage>
        <taxon>Eukaryota</taxon>
        <taxon>Metazoa</taxon>
        <taxon>Ecdysozoa</taxon>
        <taxon>Arthropoda</taxon>
        <taxon>Chelicerata</taxon>
        <taxon>Arachnida</taxon>
        <taxon>Acari</taxon>
        <taxon>Acariformes</taxon>
        <taxon>Sarcoptiformes</taxon>
        <taxon>Oribatida</taxon>
        <taxon>Brachypylina</taxon>
        <taxon>Oppioidea</taxon>
        <taxon>Oppiidae</taxon>
        <taxon>Oppiella</taxon>
    </lineage>
</organism>
<dbReference type="Gene3D" id="3.30.70.330">
    <property type="match status" value="1"/>
</dbReference>
<dbReference type="PANTHER" id="PTHR13976">
    <property type="entry name" value="HETEROGENEOUS NUCLEAR RIBONUCLEOPROTEIN-RELATED"/>
    <property type="match status" value="1"/>
</dbReference>
<feature type="region of interest" description="Disordered" evidence="5">
    <location>
        <begin position="129"/>
        <end position="152"/>
    </location>
</feature>
<dbReference type="SUPFAM" id="SSF52129">
    <property type="entry name" value="Caspase-like"/>
    <property type="match status" value="1"/>
</dbReference>
<dbReference type="InterPro" id="IPR029030">
    <property type="entry name" value="Caspase-like_dom_sf"/>
</dbReference>
<dbReference type="InterPro" id="IPR000504">
    <property type="entry name" value="RRM_dom"/>
</dbReference>
<evidence type="ECO:0000313" key="9">
    <source>
        <dbReference type="Proteomes" id="UP000728032"/>
    </source>
</evidence>
<dbReference type="EMBL" id="CAJPVJ010014147">
    <property type="protein sequence ID" value="CAG2175204.1"/>
    <property type="molecule type" value="Genomic_DNA"/>
</dbReference>
<evidence type="ECO:0000256" key="1">
    <source>
        <dbReference type="ARBA" id="ARBA00010134"/>
    </source>
</evidence>
<dbReference type="InterPro" id="IPR012677">
    <property type="entry name" value="Nucleotide-bd_a/b_plait_sf"/>
</dbReference>
<evidence type="ECO:0000256" key="2">
    <source>
        <dbReference type="ARBA" id="ARBA00022737"/>
    </source>
</evidence>
<evidence type="ECO:0000259" key="7">
    <source>
        <dbReference type="PROSITE" id="PS50208"/>
    </source>
</evidence>
<dbReference type="PRINTS" id="PR00376">
    <property type="entry name" value="IL1BCENZYME"/>
</dbReference>
<dbReference type="Pfam" id="PF00656">
    <property type="entry name" value="Peptidase_C14"/>
    <property type="match status" value="1"/>
</dbReference>
<feature type="region of interest" description="Disordered" evidence="5">
    <location>
        <begin position="69"/>
        <end position="110"/>
    </location>
</feature>
<dbReference type="GO" id="GO:0006508">
    <property type="term" value="P:proteolysis"/>
    <property type="evidence" value="ECO:0007669"/>
    <property type="project" value="InterPro"/>
</dbReference>
<dbReference type="InterPro" id="IPR001309">
    <property type="entry name" value="Pept_C14_p20"/>
</dbReference>
<gene>
    <name evidence="8" type="ORF">ONB1V03_LOCUS14643</name>
</gene>
<proteinExistence type="inferred from homology"/>
<dbReference type="PROSITE" id="PS50208">
    <property type="entry name" value="CASPASE_P20"/>
    <property type="match status" value="1"/>
</dbReference>
<evidence type="ECO:0000256" key="3">
    <source>
        <dbReference type="ARBA" id="ARBA00022884"/>
    </source>
</evidence>
<evidence type="ECO:0000259" key="6">
    <source>
        <dbReference type="PROSITE" id="PS50102"/>
    </source>
</evidence>
<dbReference type="SUPFAM" id="SSF54928">
    <property type="entry name" value="RNA-binding domain, RBD"/>
    <property type="match status" value="1"/>
</dbReference>